<feature type="region of interest" description="Disordered" evidence="1">
    <location>
        <begin position="1"/>
        <end position="35"/>
    </location>
</feature>
<sequence>MQPKLKEPREQSGSSQNTASVEEAQGHTPVLSIMQPQFMEPMVHSPGPIIMQPQLKEPSGTLWIQA</sequence>
<proteinExistence type="predicted"/>
<comment type="caution">
    <text evidence="2">The sequence shown here is derived from an EMBL/GenBank/DDBJ whole genome shotgun (WGS) entry which is preliminary data.</text>
</comment>
<evidence type="ECO:0000313" key="3">
    <source>
        <dbReference type="Proteomes" id="UP000828390"/>
    </source>
</evidence>
<feature type="compositionally biased region" description="Basic and acidic residues" evidence="1">
    <location>
        <begin position="1"/>
        <end position="10"/>
    </location>
</feature>
<reference evidence="2" key="1">
    <citation type="journal article" date="2019" name="bioRxiv">
        <title>The Genome of the Zebra Mussel, Dreissena polymorpha: A Resource for Invasive Species Research.</title>
        <authorList>
            <person name="McCartney M.A."/>
            <person name="Auch B."/>
            <person name="Kono T."/>
            <person name="Mallez S."/>
            <person name="Zhang Y."/>
            <person name="Obille A."/>
            <person name="Becker A."/>
            <person name="Abrahante J.E."/>
            <person name="Garbe J."/>
            <person name="Badalamenti J.P."/>
            <person name="Herman A."/>
            <person name="Mangelson H."/>
            <person name="Liachko I."/>
            <person name="Sullivan S."/>
            <person name="Sone E.D."/>
            <person name="Koren S."/>
            <person name="Silverstein K.A.T."/>
            <person name="Beckman K.B."/>
            <person name="Gohl D.M."/>
        </authorList>
    </citation>
    <scope>NUCLEOTIDE SEQUENCE</scope>
    <source>
        <strain evidence="2">Duluth1</strain>
        <tissue evidence="2">Whole animal</tissue>
    </source>
</reference>
<dbReference type="Proteomes" id="UP000828390">
    <property type="component" value="Unassembled WGS sequence"/>
</dbReference>
<gene>
    <name evidence="2" type="ORF">DPMN_061044</name>
</gene>
<feature type="compositionally biased region" description="Polar residues" evidence="1">
    <location>
        <begin position="11"/>
        <end position="20"/>
    </location>
</feature>
<evidence type="ECO:0000313" key="2">
    <source>
        <dbReference type="EMBL" id="KAH3718244.1"/>
    </source>
</evidence>
<accession>A0A9D4C776</accession>
<dbReference type="AlphaFoldDB" id="A0A9D4C776"/>
<reference evidence="2" key="2">
    <citation type="submission" date="2020-11" db="EMBL/GenBank/DDBJ databases">
        <authorList>
            <person name="McCartney M.A."/>
            <person name="Auch B."/>
            <person name="Kono T."/>
            <person name="Mallez S."/>
            <person name="Becker A."/>
            <person name="Gohl D.M."/>
            <person name="Silverstein K.A.T."/>
            <person name="Koren S."/>
            <person name="Bechman K.B."/>
            <person name="Herman A."/>
            <person name="Abrahante J.E."/>
            <person name="Garbe J."/>
        </authorList>
    </citation>
    <scope>NUCLEOTIDE SEQUENCE</scope>
    <source>
        <strain evidence="2">Duluth1</strain>
        <tissue evidence="2">Whole animal</tissue>
    </source>
</reference>
<keyword evidence="3" id="KW-1185">Reference proteome</keyword>
<organism evidence="2 3">
    <name type="scientific">Dreissena polymorpha</name>
    <name type="common">Zebra mussel</name>
    <name type="synonym">Mytilus polymorpha</name>
    <dbReference type="NCBI Taxonomy" id="45954"/>
    <lineage>
        <taxon>Eukaryota</taxon>
        <taxon>Metazoa</taxon>
        <taxon>Spiralia</taxon>
        <taxon>Lophotrochozoa</taxon>
        <taxon>Mollusca</taxon>
        <taxon>Bivalvia</taxon>
        <taxon>Autobranchia</taxon>
        <taxon>Heteroconchia</taxon>
        <taxon>Euheterodonta</taxon>
        <taxon>Imparidentia</taxon>
        <taxon>Neoheterodontei</taxon>
        <taxon>Myida</taxon>
        <taxon>Dreissenoidea</taxon>
        <taxon>Dreissenidae</taxon>
        <taxon>Dreissena</taxon>
    </lineage>
</organism>
<protein>
    <submittedName>
        <fullName evidence="2">Uncharacterized protein</fullName>
    </submittedName>
</protein>
<dbReference type="EMBL" id="JAIWYP010000013">
    <property type="protein sequence ID" value="KAH3718244.1"/>
    <property type="molecule type" value="Genomic_DNA"/>
</dbReference>
<name>A0A9D4C776_DREPO</name>
<evidence type="ECO:0000256" key="1">
    <source>
        <dbReference type="SAM" id="MobiDB-lite"/>
    </source>
</evidence>